<evidence type="ECO:0000313" key="2">
    <source>
        <dbReference type="Proteomes" id="UP000308600"/>
    </source>
</evidence>
<sequence>MAPKLKSKKKLKARRVSRQTIGPPNSTGFAALPAELLLEIISYLPRFPVPCNYLNLPMTTTTNTRQETLLVLIQLCRSFRHALVHRLWEEMVLCSLHGGQMNTTTNPDWMRHSCALRQRKHCNSCERYLAHEIVAQLETVTVRGPDYATRIQTLSIFLLGYSATTTVPEFARCLALLPNLKTLQLHYNISSDVLDRSVQNAFSQYQYQNIQTLVVPCVRGSARVLKACPNVHHLHFTSIAGLFSAPGYDPDTFPNVKKFTGMDPIQDQFQFCDVLPNLKYVQVRTRGPSNAGPLIDAHIYVETRLAQLLELEVIEIAIMHPKAKQEAEILRNTADAFLAKIPDVFGICRRVEMCDYTTRPD</sequence>
<dbReference type="EMBL" id="ML208264">
    <property type="protein sequence ID" value="TFK75070.1"/>
    <property type="molecule type" value="Genomic_DNA"/>
</dbReference>
<protein>
    <submittedName>
        <fullName evidence="1">Uncharacterized protein</fullName>
    </submittedName>
</protein>
<accession>A0ACD3BA87</accession>
<evidence type="ECO:0000313" key="1">
    <source>
        <dbReference type="EMBL" id="TFK75070.1"/>
    </source>
</evidence>
<keyword evidence="2" id="KW-1185">Reference proteome</keyword>
<gene>
    <name evidence="1" type="ORF">BDN72DRAFT_832372</name>
</gene>
<proteinExistence type="predicted"/>
<name>A0ACD3BA87_9AGAR</name>
<reference evidence="1 2" key="1">
    <citation type="journal article" date="2019" name="Nat. Ecol. Evol.">
        <title>Megaphylogeny resolves global patterns of mushroom evolution.</title>
        <authorList>
            <person name="Varga T."/>
            <person name="Krizsan K."/>
            <person name="Foldi C."/>
            <person name="Dima B."/>
            <person name="Sanchez-Garcia M."/>
            <person name="Sanchez-Ramirez S."/>
            <person name="Szollosi G.J."/>
            <person name="Szarkandi J.G."/>
            <person name="Papp V."/>
            <person name="Albert L."/>
            <person name="Andreopoulos W."/>
            <person name="Angelini C."/>
            <person name="Antonin V."/>
            <person name="Barry K.W."/>
            <person name="Bougher N.L."/>
            <person name="Buchanan P."/>
            <person name="Buyck B."/>
            <person name="Bense V."/>
            <person name="Catcheside P."/>
            <person name="Chovatia M."/>
            <person name="Cooper J."/>
            <person name="Damon W."/>
            <person name="Desjardin D."/>
            <person name="Finy P."/>
            <person name="Geml J."/>
            <person name="Haridas S."/>
            <person name="Hughes K."/>
            <person name="Justo A."/>
            <person name="Karasinski D."/>
            <person name="Kautmanova I."/>
            <person name="Kiss B."/>
            <person name="Kocsube S."/>
            <person name="Kotiranta H."/>
            <person name="LaButti K.M."/>
            <person name="Lechner B.E."/>
            <person name="Liimatainen K."/>
            <person name="Lipzen A."/>
            <person name="Lukacs Z."/>
            <person name="Mihaltcheva S."/>
            <person name="Morgado L.N."/>
            <person name="Niskanen T."/>
            <person name="Noordeloos M.E."/>
            <person name="Ohm R.A."/>
            <person name="Ortiz-Santana B."/>
            <person name="Ovrebo C."/>
            <person name="Racz N."/>
            <person name="Riley R."/>
            <person name="Savchenko A."/>
            <person name="Shiryaev A."/>
            <person name="Soop K."/>
            <person name="Spirin V."/>
            <person name="Szebenyi C."/>
            <person name="Tomsovsky M."/>
            <person name="Tulloss R.E."/>
            <person name="Uehling J."/>
            <person name="Grigoriev I.V."/>
            <person name="Vagvolgyi C."/>
            <person name="Papp T."/>
            <person name="Martin F.M."/>
            <person name="Miettinen O."/>
            <person name="Hibbett D.S."/>
            <person name="Nagy L.G."/>
        </authorList>
    </citation>
    <scope>NUCLEOTIDE SEQUENCE [LARGE SCALE GENOMIC DNA]</scope>
    <source>
        <strain evidence="1 2">NL-1719</strain>
    </source>
</reference>
<dbReference type="Proteomes" id="UP000308600">
    <property type="component" value="Unassembled WGS sequence"/>
</dbReference>
<organism evidence="1 2">
    <name type="scientific">Pluteus cervinus</name>
    <dbReference type="NCBI Taxonomy" id="181527"/>
    <lineage>
        <taxon>Eukaryota</taxon>
        <taxon>Fungi</taxon>
        <taxon>Dikarya</taxon>
        <taxon>Basidiomycota</taxon>
        <taxon>Agaricomycotina</taxon>
        <taxon>Agaricomycetes</taxon>
        <taxon>Agaricomycetidae</taxon>
        <taxon>Agaricales</taxon>
        <taxon>Pluteineae</taxon>
        <taxon>Pluteaceae</taxon>
        <taxon>Pluteus</taxon>
    </lineage>
</organism>